<evidence type="ECO:0000313" key="6">
    <source>
        <dbReference type="EMBL" id="MEI5985951.1"/>
    </source>
</evidence>
<dbReference type="RefSeq" id="WP_099367290.1">
    <property type="nucleotide sequence ID" value="NZ_JAYLLN010000038.1"/>
</dbReference>
<accession>A0ABU8I894</accession>
<dbReference type="Pfam" id="PF00578">
    <property type="entry name" value="AhpC-TSA"/>
    <property type="match status" value="1"/>
</dbReference>
<dbReference type="Pfam" id="PF14289">
    <property type="entry name" value="DUF4369"/>
    <property type="match status" value="1"/>
</dbReference>
<protein>
    <submittedName>
        <fullName evidence="6">TlpA disulfide reductase family protein</fullName>
    </submittedName>
</protein>
<dbReference type="Proteomes" id="UP001363035">
    <property type="component" value="Unassembled WGS sequence"/>
</dbReference>
<evidence type="ECO:0000256" key="1">
    <source>
        <dbReference type="ARBA" id="ARBA00004196"/>
    </source>
</evidence>
<keyword evidence="7" id="KW-1185">Reference proteome</keyword>
<evidence type="ECO:0000256" key="2">
    <source>
        <dbReference type="ARBA" id="ARBA00022748"/>
    </source>
</evidence>
<proteinExistence type="predicted"/>
<gene>
    <name evidence="6" type="ORF">VJ786_13685</name>
</gene>
<dbReference type="PANTHER" id="PTHR42852">
    <property type="entry name" value="THIOL:DISULFIDE INTERCHANGE PROTEIN DSBE"/>
    <property type="match status" value="1"/>
</dbReference>
<dbReference type="InterPro" id="IPR025380">
    <property type="entry name" value="DUF4369"/>
</dbReference>
<comment type="subcellular location">
    <subcellularLocation>
        <location evidence="1">Cell envelope</location>
    </subcellularLocation>
</comment>
<keyword evidence="4" id="KW-0676">Redox-active center</keyword>
<organism evidence="6 7">
    <name type="scientific">Sphingobacterium tenebrionis</name>
    <dbReference type="NCBI Taxonomy" id="3111775"/>
    <lineage>
        <taxon>Bacteria</taxon>
        <taxon>Pseudomonadati</taxon>
        <taxon>Bacteroidota</taxon>
        <taxon>Sphingobacteriia</taxon>
        <taxon>Sphingobacteriales</taxon>
        <taxon>Sphingobacteriaceae</taxon>
        <taxon>Sphingobacterium</taxon>
    </lineage>
</organism>
<dbReference type="InterPro" id="IPR000866">
    <property type="entry name" value="AhpC/TSA"/>
</dbReference>
<feature type="domain" description="Thioredoxin" evidence="5">
    <location>
        <begin position="229"/>
        <end position="367"/>
    </location>
</feature>
<dbReference type="EMBL" id="JAYLLN010000038">
    <property type="protein sequence ID" value="MEI5985951.1"/>
    <property type="molecule type" value="Genomic_DNA"/>
</dbReference>
<name>A0ABU8I894_9SPHI</name>
<evidence type="ECO:0000256" key="3">
    <source>
        <dbReference type="ARBA" id="ARBA00023157"/>
    </source>
</evidence>
<dbReference type="Gene3D" id="3.40.30.10">
    <property type="entry name" value="Glutaredoxin"/>
    <property type="match status" value="1"/>
</dbReference>
<evidence type="ECO:0000256" key="4">
    <source>
        <dbReference type="ARBA" id="ARBA00023284"/>
    </source>
</evidence>
<comment type="caution">
    <text evidence="6">The sequence shown here is derived from an EMBL/GenBank/DDBJ whole genome shotgun (WGS) entry which is preliminary data.</text>
</comment>
<dbReference type="SUPFAM" id="SSF52833">
    <property type="entry name" value="Thioredoxin-like"/>
    <property type="match status" value="1"/>
</dbReference>
<keyword evidence="3" id="KW-1015">Disulfide bond</keyword>
<dbReference type="PANTHER" id="PTHR42852:SF6">
    <property type="entry name" value="THIOL:DISULFIDE INTERCHANGE PROTEIN DSBE"/>
    <property type="match status" value="1"/>
</dbReference>
<reference evidence="6 7" key="1">
    <citation type="submission" date="2024-01" db="EMBL/GenBank/DDBJ databases">
        <title>Sphingobacterium tenebrionis sp. nov., a novel endophyte isolated from tenebrio molitor intestines.</title>
        <authorList>
            <person name="Zhang C."/>
        </authorList>
    </citation>
    <scope>NUCLEOTIDE SEQUENCE [LARGE SCALE GENOMIC DNA]</scope>
    <source>
        <strain evidence="6 7">PU5-4</strain>
    </source>
</reference>
<dbReference type="PROSITE" id="PS51352">
    <property type="entry name" value="THIOREDOXIN_2"/>
    <property type="match status" value="1"/>
</dbReference>
<keyword evidence="2" id="KW-0201">Cytochrome c-type biogenesis</keyword>
<dbReference type="PROSITE" id="PS51257">
    <property type="entry name" value="PROKAR_LIPOPROTEIN"/>
    <property type="match status" value="1"/>
</dbReference>
<evidence type="ECO:0000259" key="5">
    <source>
        <dbReference type="PROSITE" id="PS51352"/>
    </source>
</evidence>
<sequence length="367" mass="41752">MNKFVKHVGIFSSLLLGLSACSNKDTILVTGEINNPGNVKVVNFFEGDRKLDSTFIADGNRFKFERPATQERLLTLQVGNNRYPIILEPGKELKFVVDLQQPETYDVQGSDLTQKLKEFAPLKSRIDFVRDSLQQVFTKATAEMGSNEVQNLRAEMLMKFEPYFKDYTAKAVDFANKNKDLAGFYAMTTLDPEMSESELITYTDQIKDLFVENRYVNEFRAEVDKLRKLAVGQKAPEITGYTPDNKTVKLSDYKGKVVLVDFWASWCMPCREENPNLVNLYAKLKDKNFTILGVSLDDNPGSWMRAISDDQLTWTNISDLKAWSSPLIIDYSIKGIPASYILDTEGKIIAKNLRGKSLEDFLTKYLN</sequence>
<dbReference type="InterPro" id="IPR050553">
    <property type="entry name" value="Thioredoxin_ResA/DsbE_sf"/>
</dbReference>
<evidence type="ECO:0000313" key="7">
    <source>
        <dbReference type="Proteomes" id="UP001363035"/>
    </source>
</evidence>
<dbReference type="CDD" id="cd02966">
    <property type="entry name" value="TlpA_like_family"/>
    <property type="match status" value="1"/>
</dbReference>
<dbReference type="InterPro" id="IPR013766">
    <property type="entry name" value="Thioredoxin_domain"/>
</dbReference>
<dbReference type="InterPro" id="IPR036249">
    <property type="entry name" value="Thioredoxin-like_sf"/>
</dbReference>